<dbReference type="AlphaFoldDB" id="A0A1L9SJE3"/>
<dbReference type="Proteomes" id="UP000184188">
    <property type="component" value="Unassembled WGS sequence"/>
</dbReference>
<feature type="transmembrane region" description="Helical" evidence="1">
    <location>
        <begin position="315"/>
        <end position="336"/>
    </location>
</feature>
<organism evidence="2 3">
    <name type="scientific">Penicilliopsis zonata CBS 506.65</name>
    <dbReference type="NCBI Taxonomy" id="1073090"/>
    <lineage>
        <taxon>Eukaryota</taxon>
        <taxon>Fungi</taxon>
        <taxon>Dikarya</taxon>
        <taxon>Ascomycota</taxon>
        <taxon>Pezizomycotina</taxon>
        <taxon>Eurotiomycetes</taxon>
        <taxon>Eurotiomycetidae</taxon>
        <taxon>Eurotiales</taxon>
        <taxon>Aspergillaceae</taxon>
        <taxon>Penicilliopsis</taxon>
    </lineage>
</organism>
<protein>
    <submittedName>
        <fullName evidence="2">Uncharacterized protein</fullName>
    </submittedName>
</protein>
<name>A0A1L9SJE3_9EURO</name>
<dbReference type="RefSeq" id="XP_022581862.1">
    <property type="nucleotide sequence ID" value="XM_022728000.1"/>
</dbReference>
<reference evidence="3" key="1">
    <citation type="journal article" date="2017" name="Genome Biol.">
        <title>Comparative genomics reveals high biological diversity and specific adaptations in the industrially and medically important fungal genus Aspergillus.</title>
        <authorList>
            <person name="de Vries R.P."/>
            <person name="Riley R."/>
            <person name="Wiebenga A."/>
            <person name="Aguilar-Osorio G."/>
            <person name="Amillis S."/>
            <person name="Uchima C.A."/>
            <person name="Anderluh G."/>
            <person name="Asadollahi M."/>
            <person name="Askin M."/>
            <person name="Barry K."/>
            <person name="Battaglia E."/>
            <person name="Bayram O."/>
            <person name="Benocci T."/>
            <person name="Braus-Stromeyer S.A."/>
            <person name="Caldana C."/>
            <person name="Canovas D."/>
            <person name="Cerqueira G.C."/>
            <person name="Chen F."/>
            <person name="Chen W."/>
            <person name="Choi C."/>
            <person name="Clum A."/>
            <person name="Dos Santos R.A."/>
            <person name="Damasio A.R."/>
            <person name="Diallinas G."/>
            <person name="Emri T."/>
            <person name="Fekete E."/>
            <person name="Flipphi M."/>
            <person name="Freyberg S."/>
            <person name="Gallo A."/>
            <person name="Gournas C."/>
            <person name="Habgood R."/>
            <person name="Hainaut M."/>
            <person name="Harispe M.L."/>
            <person name="Henrissat B."/>
            <person name="Hilden K.S."/>
            <person name="Hope R."/>
            <person name="Hossain A."/>
            <person name="Karabika E."/>
            <person name="Karaffa L."/>
            <person name="Karanyi Z."/>
            <person name="Krasevec N."/>
            <person name="Kuo A."/>
            <person name="Kusch H."/>
            <person name="LaButti K."/>
            <person name="Lagendijk E.L."/>
            <person name="Lapidus A."/>
            <person name="Levasseur A."/>
            <person name="Lindquist E."/>
            <person name="Lipzen A."/>
            <person name="Logrieco A.F."/>
            <person name="MacCabe A."/>
            <person name="Maekelae M.R."/>
            <person name="Malavazi I."/>
            <person name="Melin P."/>
            <person name="Meyer V."/>
            <person name="Mielnichuk N."/>
            <person name="Miskei M."/>
            <person name="Molnar A.P."/>
            <person name="Mule G."/>
            <person name="Ngan C.Y."/>
            <person name="Orejas M."/>
            <person name="Orosz E."/>
            <person name="Ouedraogo J.P."/>
            <person name="Overkamp K.M."/>
            <person name="Park H.-S."/>
            <person name="Perrone G."/>
            <person name="Piumi F."/>
            <person name="Punt P.J."/>
            <person name="Ram A.F."/>
            <person name="Ramon A."/>
            <person name="Rauscher S."/>
            <person name="Record E."/>
            <person name="Riano-Pachon D.M."/>
            <person name="Robert V."/>
            <person name="Roehrig J."/>
            <person name="Ruller R."/>
            <person name="Salamov A."/>
            <person name="Salih N.S."/>
            <person name="Samson R.A."/>
            <person name="Sandor E."/>
            <person name="Sanguinetti M."/>
            <person name="Schuetze T."/>
            <person name="Sepcic K."/>
            <person name="Shelest E."/>
            <person name="Sherlock G."/>
            <person name="Sophianopoulou V."/>
            <person name="Squina F.M."/>
            <person name="Sun H."/>
            <person name="Susca A."/>
            <person name="Todd R.B."/>
            <person name="Tsang A."/>
            <person name="Unkles S.E."/>
            <person name="van de Wiele N."/>
            <person name="van Rossen-Uffink D."/>
            <person name="Oliveira J.V."/>
            <person name="Vesth T.C."/>
            <person name="Visser J."/>
            <person name="Yu J.-H."/>
            <person name="Zhou M."/>
            <person name="Andersen M.R."/>
            <person name="Archer D.B."/>
            <person name="Baker S.E."/>
            <person name="Benoit I."/>
            <person name="Brakhage A.A."/>
            <person name="Braus G.H."/>
            <person name="Fischer R."/>
            <person name="Frisvad J.C."/>
            <person name="Goldman G.H."/>
            <person name="Houbraken J."/>
            <person name="Oakley B."/>
            <person name="Pocsi I."/>
            <person name="Scazzocchio C."/>
            <person name="Seiboth B."/>
            <person name="vanKuyk P.A."/>
            <person name="Wortman J."/>
            <person name="Dyer P.S."/>
            <person name="Grigoriev I.V."/>
        </authorList>
    </citation>
    <scope>NUCLEOTIDE SEQUENCE [LARGE SCALE GENOMIC DNA]</scope>
    <source>
        <strain evidence="3">CBS 506.65</strain>
    </source>
</reference>
<keyword evidence="1" id="KW-0812">Transmembrane</keyword>
<sequence>MDTLFLLYISPWLVLAVFTAVSLFSLLRVLFTSRQLVSLSDTPSTVIGKPLLFPVTFNHKRFTPAKDRFTNQFLFVGVPVGLKCRIGNFLAVDDPSLDLYSSFSLKRIFSHLSCWFSFDSRRYLHRGDQVDLRDKLDEYLLSIDEKPSQWPHAYLLGVPQFLGFSRAVVSYWYLYNAEKELDAVILEINNSYWEKRNVFLRLNGSGKAANNEDKEHYLDALHLIQSLPSSPHSNFYQGTWDKKIFASPFEKVDGQVSNRFMDPLQPASWKPNASFANMTTLDETSGTVKMVTRMTCSGLPIDPCEMSAWQVLCFVLRWTLPGMLTTGYIVFHALRIRFTLMRMMKKPPVRMGSVGRYPTKNELNLEKIFRAYLASCVERCSSPVKVEYLPCRAMNSDTVYMTSPSYNEKEGQTITVEPADPGFYTRFAHYENVRTAIMEEIQLTNHEADPTARRLLLSHPDLMAEILTISSSNA</sequence>
<gene>
    <name evidence="2" type="ORF">ASPZODRAFT_25410</name>
</gene>
<evidence type="ECO:0000256" key="1">
    <source>
        <dbReference type="SAM" id="Phobius"/>
    </source>
</evidence>
<dbReference type="InterPro" id="IPR010775">
    <property type="entry name" value="DUF1365"/>
</dbReference>
<proteinExistence type="predicted"/>
<dbReference type="VEuPathDB" id="FungiDB:ASPZODRAFT_25410"/>
<keyword evidence="1" id="KW-0472">Membrane</keyword>
<dbReference type="PANTHER" id="PTHR33973:SF4">
    <property type="entry name" value="OS07G0153300 PROTEIN"/>
    <property type="match status" value="1"/>
</dbReference>
<dbReference type="PANTHER" id="PTHR33973">
    <property type="entry name" value="OS07G0153300 PROTEIN"/>
    <property type="match status" value="1"/>
</dbReference>
<keyword evidence="3" id="KW-1185">Reference proteome</keyword>
<keyword evidence="1" id="KW-1133">Transmembrane helix</keyword>
<dbReference type="EMBL" id="KV878341">
    <property type="protein sequence ID" value="OJJ47352.1"/>
    <property type="molecule type" value="Genomic_DNA"/>
</dbReference>
<dbReference type="OrthoDB" id="3340520at2759"/>
<dbReference type="Pfam" id="PF07103">
    <property type="entry name" value="DUF1365"/>
    <property type="match status" value="1"/>
</dbReference>
<evidence type="ECO:0000313" key="3">
    <source>
        <dbReference type="Proteomes" id="UP000184188"/>
    </source>
</evidence>
<evidence type="ECO:0000313" key="2">
    <source>
        <dbReference type="EMBL" id="OJJ47352.1"/>
    </source>
</evidence>
<accession>A0A1L9SJE3</accession>
<dbReference type="STRING" id="1073090.A0A1L9SJE3"/>
<dbReference type="GeneID" id="34614464"/>
<feature type="transmembrane region" description="Helical" evidence="1">
    <location>
        <begin position="12"/>
        <end position="31"/>
    </location>
</feature>